<dbReference type="SUPFAM" id="SSF46565">
    <property type="entry name" value="Chaperone J-domain"/>
    <property type="match status" value="1"/>
</dbReference>
<dbReference type="RefSeq" id="WP_380008610.1">
    <property type="nucleotide sequence ID" value="NZ_JADIKI010000022.1"/>
</dbReference>
<name>A0ABW8IGP7_9GAMM</name>
<evidence type="ECO:0000256" key="2">
    <source>
        <dbReference type="SAM" id="Phobius"/>
    </source>
</evidence>
<evidence type="ECO:0000313" key="4">
    <source>
        <dbReference type="EMBL" id="MFK2854328.1"/>
    </source>
</evidence>
<organism evidence="4 5">
    <name type="scientific">Dyella humi</name>
    <dbReference type="NCBI Taxonomy" id="1770547"/>
    <lineage>
        <taxon>Bacteria</taxon>
        <taxon>Pseudomonadati</taxon>
        <taxon>Pseudomonadota</taxon>
        <taxon>Gammaproteobacteria</taxon>
        <taxon>Lysobacterales</taxon>
        <taxon>Rhodanobacteraceae</taxon>
        <taxon>Dyella</taxon>
    </lineage>
</organism>
<gene>
    <name evidence="4" type="ORF">ISP18_06975</name>
</gene>
<keyword evidence="1" id="KW-0143">Chaperone</keyword>
<feature type="domain" description="J" evidence="3">
    <location>
        <begin position="3"/>
        <end position="54"/>
    </location>
</feature>
<dbReference type="InterPro" id="IPR001623">
    <property type="entry name" value="DnaJ_domain"/>
</dbReference>
<accession>A0ABW8IGP7</accession>
<keyword evidence="2" id="KW-0812">Transmembrane</keyword>
<reference evidence="4 5" key="1">
    <citation type="submission" date="2020-10" db="EMBL/GenBank/DDBJ databases">
        <title>Phylogeny of dyella-like bacteria.</title>
        <authorList>
            <person name="Fu J."/>
        </authorList>
    </citation>
    <scope>NUCLEOTIDE SEQUENCE [LARGE SCALE GENOMIC DNA]</scope>
    <source>
        <strain evidence="4 5">DHG40</strain>
    </source>
</reference>
<feature type="transmembrane region" description="Helical" evidence="2">
    <location>
        <begin position="456"/>
        <end position="475"/>
    </location>
</feature>
<sequence length="488" mass="54464">MNWAFELLGLRPDAEVADVKRAYARMLRTTRPDDDPEAFQRLHAAYKMVLAQVNARSPASPTLPVTTETQEAIESLSASKSTSQPSSQTIFAQSSVTMVAAPPVNLDALTNEVIRAAAEAKNGDNLSLWLHARQEFWSIQIKQQAGHRVLNHLFQQPQAMSAECMDALLRFFDLDHVLSGVNPVAVQALRTRQRTLWEIRPGNHRELAQRIGMTWKSYPDVTSLGKDIALLQKPRTWLRALGVALQFGRVREVGHLVHTLLGQGSFDELPPSIDREHAFFWYRAAASGLTMTTQRFIIGSLRSVLAALVCALGLFGILMMDSMGRPLTEEEWISTISTSASAGAIIFALWPLFACFAWFDQWQGQPESAPSRKPWLRRLSIPGLSAFGFMLYETGAMAFAGWVVALSFILAVRKFRRRTIKASKASIRIGSMMPALFFIAIPVLRALSQMHDIGDFPFVPAATITTFGIVIADLWRYRAYLHPKLARN</sequence>
<feature type="transmembrane region" description="Helical" evidence="2">
    <location>
        <begin position="389"/>
        <end position="413"/>
    </location>
</feature>
<dbReference type="CDD" id="cd06257">
    <property type="entry name" value="DnaJ"/>
    <property type="match status" value="1"/>
</dbReference>
<dbReference type="EMBL" id="JADIKI010000022">
    <property type="protein sequence ID" value="MFK2854328.1"/>
    <property type="molecule type" value="Genomic_DNA"/>
</dbReference>
<dbReference type="InterPro" id="IPR036869">
    <property type="entry name" value="J_dom_sf"/>
</dbReference>
<feature type="transmembrane region" description="Helical" evidence="2">
    <location>
        <begin position="332"/>
        <end position="359"/>
    </location>
</feature>
<evidence type="ECO:0000259" key="3">
    <source>
        <dbReference type="PROSITE" id="PS50076"/>
    </source>
</evidence>
<feature type="transmembrane region" description="Helical" evidence="2">
    <location>
        <begin position="296"/>
        <end position="320"/>
    </location>
</feature>
<dbReference type="PROSITE" id="PS50076">
    <property type="entry name" value="DNAJ_2"/>
    <property type="match status" value="1"/>
</dbReference>
<proteinExistence type="predicted"/>
<dbReference type="Proteomes" id="UP001620409">
    <property type="component" value="Unassembled WGS sequence"/>
</dbReference>
<comment type="caution">
    <text evidence="4">The sequence shown here is derived from an EMBL/GenBank/DDBJ whole genome shotgun (WGS) entry which is preliminary data.</text>
</comment>
<keyword evidence="2" id="KW-0472">Membrane</keyword>
<dbReference type="Gene3D" id="1.10.287.110">
    <property type="entry name" value="DnaJ domain"/>
    <property type="match status" value="1"/>
</dbReference>
<protein>
    <submittedName>
        <fullName evidence="4">J domain-containing protein</fullName>
    </submittedName>
</protein>
<feature type="transmembrane region" description="Helical" evidence="2">
    <location>
        <begin position="425"/>
        <end position="444"/>
    </location>
</feature>
<keyword evidence="5" id="KW-1185">Reference proteome</keyword>
<evidence type="ECO:0000313" key="5">
    <source>
        <dbReference type="Proteomes" id="UP001620409"/>
    </source>
</evidence>
<keyword evidence="2" id="KW-1133">Transmembrane helix</keyword>
<evidence type="ECO:0000256" key="1">
    <source>
        <dbReference type="ARBA" id="ARBA00023186"/>
    </source>
</evidence>